<evidence type="ECO:0000313" key="1">
    <source>
        <dbReference type="EMBL" id="CAG7611045.1"/>
    </source>
</evidence>
<reference evidence="1" key="1">
    <citation type="submission" date="2021-06" db="EMBL/GenBank/DDBJ databases">
        <authorList>
            <person name="Criscuolo A."/>
        </authorList>
    </citation>
    <scope>NUCLEOTIDE SEQUENCE</scope>
    <source>
        <strain evidence="1">CIP111600</strain>
    </source>
</reference>
<proteinExistence type="predicted"/>
<gene>
    <name evidence="1" type="ORF">PAESOLCIP111_01324</name>
</gene>
<organism evidence="1 2">
    <name type="scientific">Paenibacillus solanacearum</name>
    <dbReference type="NCBI Taxonomy" id="2048548"/>
    <lineage>
        <taxon>Bacteria</taxon>
        <taxon>Bacillati</taxon>
        <taxon>Bacillota</taxon>
        <taxon>Bacilli</taxon>
        <taxon>Bacillales</taxon>
        <taxon>Paenibacillaceae</taxon>
        <taxon>Paenibacillus</taxon>
    </lineage>
</organism>
<comment type="caution">
    <text evidence="1">The sequence shown here is derived from an EMBL/GenBank/DDBJ whole genome shotgun (WGS) entry which is preliminary data.</text>
</comment>
<sequence length="247" mass="28889">MTVELEQYEERVVVFIDILGFREHIKKSVNDAEYFVKLRDTLNIISELKDESDDETRRQITVFSDSIVISYPVQLPGAVFGCLLDVVHIQLEMMRMGILMRGGIAVGQLCHNDNIVYGPAMVEAYELESKAAIYPRVIVSPKVFEAALQNPENTPEEDLEYIDGLRLKDWDGNWYVDFLRQRQEVDYEIDYYRALLTIKSVIISEIEKNQQKADVLMKYQWLKNYYNEVAEELPEDLELFIEENEEI</sequence>
<dbReference type="RefSeq" id="WP_218091135.1">
    <property type="nucleotide sequence ID" value="NZ_CAJVAS010000004.1"/>
</dbReference>
<dbReference type="AlphaFoldDB" id="A0A916NNY3"/>
<name>A0A916NNY3_9BACL</name>
<keyword evidence="2" id="KW-1185">Reference proteome</keyword>
<dbReference type="EMBL" id="CAJVAS010000004">
    <property type="protein sequence ID" value="CAG7611045.1"/>
    <property type="molecule type" value="Genomic_DNA"/>
</dbReference>
<accession>A0A916NNY3</accession>
<protein>
    <recommendedName>
        <fullName evidence="3">Guanylate cyclase domain-containing protein</fullName>
    </recommendedName>
</protein>
<evidence type="ECO:0000313" key="2">
    <source>
        <dbReference type="Proteomes" id="UP000693672"/>
    </source>
</evidence>
<evidence type="ECO:0008006" key="3">
    <source>
        <dbReference type="Google" id="ProtNLM"/>
    </source>
</evidence>
<dbReference type="Proteomes" id="UP000693672">
    <property type="component" value="Unassembled WGS sequence"/>
</dbReference>